<reference evidence="3 4" key="1">
    <citation type="submission" date="2016-10" db="EMBL/GenBank/DDBJ databases">
        <authorList>
            <person name="de Groot N.N."/>
        </authorList>
    </citation>
    <scope>NUCLEOTIDE SEQUENCE [LARGE SCALE GENOMIC DNA]</scope>
    <source>
        <strain evidence="3 4">DSM 28286</strain>
    </source>
</reference>
<dbReference type="EMBL" id="FOXQ01000001">
    <property type="protein sequence ID" value="SFP58943.1"/>
    <property type="molecule type" value="Genomic_DNA"/>
</dbReference>
<dbReference type="STRING" id="1465490.SAMN05444277_101294"/>
<feature type="coiled-coil region" evidence="1">
    <location>
        <begin position="38"/>
        <end position="65"/>
    </location>
</feature>
<protein>
    <submittedName>
        <fullName evidence="3">YtxH-like protein</fullName>
    </submittedName>
</protein>
<feature type="transmembrane region" description="Helical" evidence="2">
    <location>
        <begin position="6"/>
        <end position="25"/>
    </location>
</feature>
<sequence length="82" mass="8687">MTTGQKFLGGIMLGVAAGVAIALFINSDKGKELLADVSDAASDAGDKLKNKYAEYEDQVKDFIKKGKSFLKDMEGKAKDIAG</sequence>
<dbReference type="OrthoDB" id="679093at2"/>
<name>A0A1I5RKA8_9BACT</name>
<keyword evidence="2" id="KW-0472">Membrane</keyword>
<dbReference type="Pfam" id="PF12732">
    <property type="entry name" value="YtxH"/>
    <property type="match status" value="1"/>
</dbReference>
<dbReference type="InterPro" id="IPR024623">
    <property type="entry name" value="YtxH"/>
</dbReference>
<keyword evidence="4" id="KW-1185">Reference proteome</keyword>
<keyword evidence="2" id="KW-1133">Transmembrane helix</keyword>
<proteinExistence type="predicted"/>
<accession>A0A1I5RKA8</accession>
<dbReference type="RefSeq" id="WP_090653773.1">
    <property type="nucleotide sequence ID" value="NZ_FOXQ01000001.1"/>
</dbReference>
<keyword evidence="2" id="KW-0812">Transmembrane</keyword>
<dbReference type="Proteomes" id="UP000199031">
    <property type="component" value="Unassembled WGS sequence"/>
</dbReference>
<gene>
    <name evidence="3" type="ORF">SAMN05444277_101294</name>
</gene>
<evidence type="ECO:0000313" key="4">
    <source>
        <dbReference type="Proteomes" id="UP000199031"/>
    </source>
</evidence>
<evidence type="ECO:0000256" key="1">
    <source>
        <dbReference type="SAM" id="Coils"/>
    </source>
</evidence>
<organism evidence="3 4">
    <name type="scientific">Parafilimonas terrae</name>
    <dbReference type="NCBI Taxonomy" id="1465490"/>
    <lineage>
        <taxon>Bacteria</taxon>
        <taxon>Pseudomonadati</taxon>
        <taxon>Bacteroidota</taxon>
        <taxon>Chitinophagia</taxon>
        <taxon>Chitinophagales</taxon>
        <taxon>Chitinophagaceae</taxon>
        <taxon>Parafilimonas</taxon>
    </lineage>
</organism>
<evidence type="ECO:0000313" key="3">
    <source>
        <dbReference type="EMBL" id="SFP58943.1"/>
    </source>
</evidence>
<dbReference type="AlphaFoldDB" id="A0A1I5RKA8"/>
<keyword evidence="1" id="KW-0175">Coiled coil</keyword>
<evidence type="ECO:0000256" key="2">
    <source>
        <dbReference type="SAM" id="Phobius"/>
    </source>
</evidence>